<evidence type="ECO:0000313" key="1">
    <source>
        <dbReference type="EMBL" id="KAG8226953.1"/>
    </source>
</evidence>
<dbReference type="Proteomes" id="UP000792457">
    <property type="component" value="Unassembled WGS sequence"/>
</dbReference>
<sequence>MKPGVAGWLAGRDGWGRIADGREAELHLLSGLGDTTSMRRGVNTGDSSNQGRPIEAASIRGSAKATSKVRLLINPVCCDIENEILSFVFILLGSSLLG</sequence>
<accession>A0A8K0NZ97</accession>
<feature type="non-terminal residue" evidence="1">
    <location>
        <position position="1"/>
    </location>
</feature>
<evidence type="ECO:0000313" key="2">
    <source>
        <dbReference type="Proteomes" id="UP000792457"/>
    </source>
</evidence>
<comment type="caution">
    <text evidence="1">The sequence shown here is derived from an EMBL/GenBank/DDBJ whole genome shotgun (WGS) entry which is preliminary data.</text>
</comment>
<reference evidence="1" key="2">
    <citation type="submission" date="2017-10" db="EMBL/GenBank/DDBJ databases">
        <title>Ladona fulva Genome sequencing and assembly.</title>
        <authorList>
            <person name="Murali S."/>
            <person name="Richards S."/>
            <person name="Bandaranaike D."/>
            <person name="Bellair M."/>
            <person name="Blankenburg K."/>
            <person name="Chao H."/>
            <person name="Dinh H."/>
            <person name="Doddapaneni H."/>
            <person name="Dugan-Rocha S."/>
            <person name="Elkadiri S."/>
            <person name="Gnanaolivu R."/>
            <person name="Hernandez B."/>
            <person name="Skinner E."/>
            <person name="Javaid M."/>
            <person name="Lee S."/>
            <person name="Li M."/>
            <person name="Ming W."/>
            <person name="Munidasa M."/>
            <person name="Muniz J."/>
            <person name="Nguyen L."/>
            <person name="Hughes D."/>
            <person name="Osuji N."/>
            <person name="Pu L.-L."/>
            <person name="Puazo M."/>
            <person name="Qu C."/>
            <person name="Quiroz J."/>
            <person name="Raj R."/>
            <person name="Weissenberger G."/>
            <person name="Xin Y."/>
            <person name="Zou X."/>
            <person name="Han Y."/>
            <person name="Worley K."/>
            <person name="Muzny D."/>
            <person name="Gibbs R."/>
        </authorList>
    </citation>
    <scope>NUCLEOTIDE SEQUENCE</scope>
    <source>
        <strain evidence="1">Sampled in the wild</strain>
    </source>
</reference>
<name>A0A8K0NZ97_LADFU</name>
<organism evidence="1 2">
    <name type="scientific">Ladona fulva</name>
    <name type="common">Scarce chaser dragonfly</name>
    <name type="synonym">Libellula fulva</name>
    <dbReference type="NCBI Taxonomy" id="123851"/>
    <lineage>
        <taxon>Eukaryota</taxon>
        <taxon>Metazoa</taxon>
        <taxon>Ecdysozoa</taxon>
        <taxon>Arthropoda</taxon>
        <taxon>Hexapoda</taxon>
        <taxon>Insecta</taxon>
        <taxon>Pterygota</taxon>
        <taxon>Palaeoptera</taxon>
        <taxon>Odonata</taxon>
        <taxon>Epiprocta</taxon>
        <taxon>Anisoptera</taxon>
        <taxon>Libelluloidea</taxon>
        <taxon>Libellulidae</taxon>
        <taxon>Ladona</taxon>
    </lineage>
</organism>
<protein>
    <submittedName>
        <fullName evidence="1">Uncharacterized protein</fullName>
    </submittedName>
</protein>
<keyword evidence="2" id="KW-1185">Reference proteome</keyword>
<dbReference type="AlphaFoldDB" id="A0A8K0NZ97"/>
<proteinExistence type="predicted"/>
<gene>
    <name evidence="1" type="ORF">J437_LFUL004671</name>
</gene>
<dbReference type="EMBL" id="KZ308305">
    <property type="protein sequence ID" value="KAG8226953.1"/>
    <property type="molecule type" value="Genomic_DNA"/>
</dbReference>
<reference evidence="1" key="1">
    <citation type="submission" date="2013-04" db="EMBL/GenBank/DDBJ databases">
        <authorList>
            <person name="Qu J."/>
            <person name="Murali S.C."/>
            <person name="Bandaranaike D."/>
            <person name="Bellair M."/>
            <person name="Blankenburg K."/>
            <person name="Chao H."/>
            <person name="Dinh H."/>
            <person name="Doddapaneni H."/>
            <person name="Downs B."/>
            <person name="Dugan-Rocha S."/>
            <person name="Elkadiri S."/>
            <person name="Gnanaolivu R.D."/>
            <person name="Hernandez B."/>
            <person name="Javaid M."/>
            <person name="Jayaseelan J.C."/>
            <person name="Lee S."/>
            <person name="Li M."/>
            <person name="Ming W."/>
            <person name="Munidasa M."/>
            <person name="Muniz J."/>
            <person name="Nguyen L."/>
            <person name="Ongeri F."/>
            <person name="Osuji N."/>
            <person name="Pu L.-L."/>
            <person name="Puazo M."/>
            <person name="Qu C."/>
            <person name="Quiroz J."/>
            <person name="Raj R."/>
            <person name="Weissenberger G."/>
            <person name="Xin Y."/>
            <person name="Zou X."/>
            <person name="Han Y."/>
            <person name="Richards S."/>
            <person name="Worley K."/>
            <person name="Muzny D."/>
            <person name="Gibbs R."/>
        </authorList>
    </citation>
    <scope>NUCLEOTIDE SEQUENCE</scope>
    <source>
        <strain evidence="1">Sampled in the wild</strain>
    </source>
</reference>